<dbReference type="PROSITE" id="PS51186">
    <property type="entry name" value="GNAT"/>
    <property type="match status" value="1"/>
</dbReference>
<dbReference type="Gene3D" id="3.40.630.30">
    <property type="match status" value="1"/>
</dbReference>
<dbReference type="InterPro" id="IPR051531">
    <property type="entry name" value="N-acetyltransferase"/>
</dbReference>
<evidence type="ECO:0000313" key="2">
    <source>
        <dbReference type="EMBL" id="NDV37803.1"/>
    </source>
</evidence>
<sequence>MFELHSNLEVQRYCEAPATHPDQVRAYIASLREQYRANGIGRWLVSLKSTGEALGWAGLKVERNVNGRASFVDLGYRILPAYWNKGYMTEAARALVQYGFERVGCERICGYVVKGHEASAKVLQKAGLRFVEDFWYTDEEQDEWYEITKEQYFTAKM</sequence>
<proteinExistence type="predicted"/>
<dbReference type="SUPFAM" id="SSF55729">
    <property type="entry name" value="Acyl-CoA N-acyltransferases (Nat)"/>
    <property type="match status" value="1"/>
</dbReference>
<organism evidence="2">
    <name type="scientific">Arcella intermedia</name>
    <dbReference type="NCBI Taxonomy" id="1963864"/>
    <lineage>
        <taxon>Eukaryota</taxon>
        <taxon>Amoebozoa</taxon>
        <taxon>Tubulinea</taxon>
        <taxon>Elardia</taxon>
        <taxon>Arcellinida</taxon>
        <taxon>Sphaerothecina</taxon>
        <taxon>Arcellidae</taxon>
        <taxon>Arcella</taxon>
    </lineage>
</organism>
<dbReference type="Pfam" id="PF13302">
    <property type="entry name" value="Acetyltransf_3"/>
    <property type="match status" value="1"/>
</dbReference>
<dbReference type="PANTHER" id="PTHR43792">
    <property type="entry name" value="GNAT FAMILY, PUTATIVE (AFU_ORTHOLOGUE AFUA_3G00765)-RELATED-RELATED"/>
    <property type="match status" value="1"/>
</dbReference>
<accession>A0A6B2LL66</accession>
<reference evidence="2" key="1">
    <citation type="journal article" date="2020" name="J. Eukaryot. Microbiol.">
        <title>De novo Sequencing, Assembly and Annotation of the Transcriptome for the Free-Living Testate Amoeba Arcella intermedia.</title>
        <authorList>
            <person name="Ribeiro G.M."/>
            <person name="Porfirio-Sousa A.L."/>
            <person name="Maurer-Alcala X.X."/>
            <person name="Katz L.A."/>
            <person name="Lahr D.J.G."/>
        </authorList>
    </citation>
    <scope>NUCLEOTIDE SEQUENCE</scope>
</reference>
<protein>
    <recommendedName>
        <fullName evidence="1">N-acetyltransferase domain-containing protein</fullName>
    </recommendedName>
</protein>
<dbReference type="InterPro" id="IPR000182">
    <property type="entry name" value="GNAT_dom"/>
</dbReference>
<feature type="domain" description="N-acetyltransferase" evidence="1">
    <location>
        <begin position="1"/>
        <end position="150"/>
    </location>
</feature>
<dbReference type="GO" id="GO:0016747">
    <property type="term" value="F:acyltransferase activity, transferring groups other than amino-acyl groups"/>
    <property type="evidence" value="ECO:0007669"/>
    <property type="project" value="InterPro"/>
</dbReference>
<evidence type="ECO:0000259" key="1">
    <source>
        <dbReference type="PROSITE" id="PS51186"/>
    </source>
</evidence>
<dbReference type="InterPro" id="IPR016181">
    <property type="entry name" value="Acyl_CoA_acyltransferase"/>
</dbReference>
<dbReference type="PANTHER" id="PTHR43792:SF16">
    <property type="entry name" value="N-ACETYLTRANSFERASE DOMAIN-CONTAINING PROTEIN"/>
    <property type="match status" value="1"/>
</dbReference>
<dbReference type="EMBL" id="GIBP01008834">
    <property type="protein sequence ID" value="NDV37803.1"/>
    <property type="molecule type" value="Transcribed_RNA"/>
</dbReference>
<name>A0A6B2LL66_9EUKA</name>
<dbReference type="AlphaFoldDB" id="A0A6B2LL66"/>